<dbReference type="AlphaFoldDB" id="A0A6G1DXZ6"/>
<protein>
    <submittedName>
        <fullName evidence="1">Uncharacterized protein</fullName>
    </submittedName>
</protein>
<proteinExistence type="predicted"/>
<evidence type="ECO:0000313" key="1">
    <source>
        <dbReference type="EMBL" id="KAF0917468.1"/>
    </source>
</evidence>
<evidence type="ECO:0000313" key="2">
    <source>
        <dbReference type="Proteomes" id="UP000479710"/>
    </source>
</evidence>
<keyword evidence="2" id="KW-1185">Reference proteome</keyword>
<sequence>MYHPMQKSRFLKNLLPNPPQIYLAAAVSSDKLTSILEERTSASLLLRLEYLIATASEPEECLDVLPAGGAIQPLMKYRRRAEGREAVKDDEGVLGVGGQ</sequence>
<gene>
    <name evidence="1" type="ORF">E2562_020584</name>
</gene>
<comment type="caution">
    <text evidence="1">The sequence shown here is derived from an EMBL/GenBank/DDBJ whole genome shotgun (WGS) entry which is preliminary data.</text>
</comment>
<dbReference type="EMBL" id="SPHZ02000005">
    <property type="protein sequence ID" value="KAF0917468.1"/>
    <property type="molecule type" value="Genomic_DNA"/>
</dbReference>
<organism evidence="1 2">
    <name type="scientific">Oryza meyeriana var. granulata</name>
    <dbReference type="NCBI Taxonomy" id="110450"/>
    <lineage>
        <taxon>Eukaryota</taxon>
        <taxon>Viridiplantae</taxon>
        <taxon>Streptophyta</taxon>
        <taxon>Embryophyta</taxon>
        <taxon>Tracheophyta</taxon>
        <taxon>Spermatophyta</taxon>
        <taxon>Magnoliopsida</taxon>
        <taxon>Liliopsida</taxon>
        <taxon>Poales</taxon>
        <taxon>Poaceae</taxon>
        <taxon>BOP clade</taxon>
        <taxon>Oryzoideae</taxon>
        <taxon>Oryzeae</taxon>
        <taxon>Oryzinae</taxon>
        <taxon>Oryza</taxon>
        <taxon>Oryza meyeriana</taxon>
    </lineage>
</organism>
<dbReference type="Proteomes" id="UP000479710">
    <property type="component" value="Unassembled WGS sequence"/>
</dbReference>
<accession>A0A6G1DXZ6</accession>
<reference evidence="1 2" key="1">
    <citation type="submission" date="2019-11" db="EMBL/GenBank/DDBJ databases">
        <title>Whole genome sequence of Oryza granulata.</title>
        <authorList>
            <person name="Li W."/>
        </authorList>
    </citation>
    <scope>NUCLEOTIDE SEQUENCE [LARGE SCALE GENOMIC DNA]</scope>
    <source>
        <strain evidence="2">cv. Menghai</strain>
        <tissue evidence="1">Leaf</tissue>
    </source>
</reference>
<name>A0A6G1DXZ6_9ORYZ</name>